<evidence type="ECO:0000256" key="1">
    <source>
        <dbReference type="ARBA" id="ARBA00022679"/>
    </source>
</evidence>
<evidence type="ECO:0000256" key="3">
    <source>
        <dbReference type="SAM" id="Phobius"/>
    </source>
</evidence>
<dbReference type="InterPro" id="IPR048254">
    <property type="entry name" value="CDP_ALCOHOL_P_TRANSF_CS"/>
</dbReference>
<evidence type="ECO:0000313" key="5">
    <source>
        <dbReference type="Proteomes" id="UP001194714"/>
    </source>
</evidence>
<evidence type="ECO:0000256" key="2">
    <source>
        <dbReference type="RuleBase" id="RU003750"/>
    </source>
</evidence>
<dbReference type="InterPro" id="IPR043130">
    <property type="entry name" value="CDP-OH_PTrfase_TM_dom"/>
</dbReference>
<comment type="caution">
    <text evidence="4">The sequence shown here is derived from an EMBL/GenBank/DDBJ whole genome shotgun (WGS) entry which is preliminary data.</text>
</comment>
<keyword evidence="5" id="KW-1185">Reference proteome</keyword>
<sequence>MLEKSLRPTYDRLLIAPLLPRLAQIRPGWITLLATLTGLLIPLCLYLHASFAALLLLTATGFFDTLDGALARHRTLTSPKGAVLDTVSDRLVEWAILLGLHLYAPDSRGLISLLMLGSVFLCVTTFLVVGIFQENQSSKSFHYSPGLMERAEAFIFFSLMILAPQFFTPLALIFMGLTLLTAFIRISQLIKS</sequence>
<feature type="transmembrane region" description="Helical" evidence="3">
    <location>
        <begin position="29"/>
        <end position="57"/>
    </location>
</feature>
<proteinExistence type="inferred from homology"/>
<dbReference type="Proteomes" id="UP001194714">
    <property type="component" value="Unassembled WGS sequence"/>
</dbReference>
<feature type="transmembrane region" description="Helical" evidence="3">
    <location>
        <begin position="110"/>
        <end position="132"/>
    </location>
</feature>
<evidence type="ECO:0000313" key="4">
    <source>
        <dbReference type="EMBL" id="MBF5059751.1"/>
    </source>
</evidence>
<dbReference type="Pfam" id="PF01066">
    <property type="entry name" value="CDP-OH_P_transf"/>
    <property type="match status" value="1"/>
</dbReference>
<keyword evidence="3" id="KW-0472">Membrane</keyword>
<reference evidence="4 5" key="1">
    <citation type="submission" date="2020-01" db="EMBL/GenBank/DDBJ databases">
        <title>Draft genome sequence of Cand. Neptunochlamydia vexilliferae K9.</title>
        <authorList>
            <person name="Schulz F."/>
            <person name="Koestlbacher S."/>
            <person name="Wascher F."/>
            <person name="Pizzetti I."/>
            <person name="Horn M."/>
        </authorList>
    </citation>
    <scope>NUCLEOTIDE SEQUENCE [LARGE SCALE GENOMIC DNA]</scope>
    <source>
        <strain evidence="4 5">K9</strain>
    </source>
</reference>
<dbReference type="Gene3D" id="1.20.120.1760">
    <property type="match status" value="1"/>
</dbReference>
<keyword evidence="3" id="KW-0812">Transmembrane</keyword>
<gene>
    <name evidence="4" type="ORF">NEPTK9_001268</name>
</gene>
<name>A0ABS0B205_9BACT</name>
<organism evidence="4 5">
    <name type="scientific">Candidatus Neptunichlamydia vexilliferae</name>
    <dbReference type="NCBI Taxonomy" id="1651774"/>
    <lineage>
        <taxon>Bacteria</taxon>
        <taxon>Pseudomonadati</taxon>
        <taxon>Chlamydiota</taxon>
        <taxon>Chlamydiia</taxon>
        <taxon>Parachlamydiales</taxon>
        <taxon>Simkaniaceae</taxon>
        <taxon>Candidatus Neptunichlamydia</taxon>
    </lineage>
</organism>
<keyword evidence="3" id="KW-1133">Transmembrane helix</keyword>
<dbReference type="EMBL" id="JAAEJV010000038">
    <property type="protein sequence ID" value="MBF5059751.1"/>
    <property type="molecule type" value="Genomic_DNA"/>
</dbReference>
<protein>
    <submittedName>
        <fullName evidence="4">Inner membrane protein YnjF</fullName>
    </submittedName>
</protein>
<keyword evidence="1 2" id="KW-0808">Transferase</keyword>
<dbReference type="InterPro" id="IPR000462">
    <property type="entry name" value="CDP-OH_P_trans"/>
</dbReference>
<accession>A0ABS0B205</accession>
<dbReference type="RefSeq" id="WP_194848061.1">
    <property type="nucleotide sequence ID" value="NZ_JAAEJV010000038.1"/>
</dbReference>
<dbReference type="PROSITE" id="PS00379">
    <property type="entry name" value="CDP_ALCOHOL_P_TRANSF"/>
    <property type="match status" value="1"/>
</dbReference>
<comment type="similarity">
    <text evidence="2">Belongs to the CDP-alcohol phosphatidyltransferase class-I family.</text>
</comment>
<feature type="transmembrane region" description="Helical" evidence="3">
    <location>
        <begin position="153"/>
        <end position="186"/>
    </location>
</feature>